<dbReference type="InterPro" id="IPR002372">
    <property type="entry name" value="PQQ_rpt_dom"/>
</dbReference>
<dbReference type="InterPro" id="IPR011047">
    <property type="entry name" value="Quinoprotein_ADH-like_sf"/>
</dbReference>
<keyword evidence="2" id="KW-0808">Transferase</keyword>
<dbReference type="EC" id="2.7.11.1" evidence="2"/>
<dbReference type="Gene3D" id="2.130.10.10">
    <property type="entry name" value="YVTN repeat-like/Quinoprotein amine dehydrogenase"/>
    <property type="match status" value="2"/>
</dbReference>
<dbReference type="AlphaFoldDB" id="A0A5J4S1K6"/>
<name>A0A5J4S1K6_9ZZZZ</name>
<comment type="caution">
    <text evidence="2">The sequence shown here is derived from an EMBL/GenBank/DDBJ whole genome shotgun (WGS) entry which is preliminary data.</text>
</comment>
<dbReference type="PROSITE" id="PS51257">
    <property type="entry name" value="PROKAR_LIPOPROTEIN"/>
    <property type="match status" value="1"/>
</dbReference>
<accession>A0A5J4S1K6</accession>
<feature type="domain" description="Pyrrolo-quinoline quinone repeat" evidence="1">
    <location>
        <begin position="66"/>
        <end position="320"/>
    </location>
</feature>
<dbReference type="EMBL" id="SNRY01000518">
    <property type="protein sequence ID" value="KAA6339648.1"/>
    <property type="molecule type" value="Genomic_DNA"/>
</dbReference>
<reference evidence="2" key="1">
    <citation type="submission" date="2019-03" db="EMBL/GenBank/DDBJ databases">
        <title>Single cell metagenomics reveals metabolic interactions within the superorganism composed of flagellate Streblomastix strix and complex community of Bacteroidetes bacteria on its surface.</title>
        <authorList>
            <person name="Treitli S.C."/>
            <person name="Kolisko M."/>
            <person name="Husnik F."/>
            <person name="Keeling P."/>
            <person name="Hampl V."/>
        </authorList>
    </citation>
    <scope>NUCLEOTIDE SEQUENCE</scope>
    <source>
        <strain evidence="2">STM</strain>
    </source>
</reference>
<dbReference type="PANTHER" id="PTHR34512:SF30">
    <property type="entry name" value="OUTER MEMBRANE PROTEIN ASSEMBLY FACTOR BAMB"/>
    <property type="match status" value="1"/>
</dbReference>
<organism evidence="2">
    <name type="scientific">termite gut metagenome</name>
    <dbReference type="NCBI Taxonomy" id="433724"/>
    <lineage>
        <taxon>unclassified sequences</taxon>
        <taxon>metagenomes</taxon>
        <taxon>organismal metagenomes</taxon>
    </lineage>
</organism>
<evidence type="ECO:0000313" key="2">
    <source>
        <dbReference type="EMBL" id="KAA6339648.1"/>
    </source>
</evidence>
<dbReference type="Pfam" id="PF13360">
    <property type="entry name" value="PQQ_2"/>
    <property type="match status" value="2"/>
</dbReference>
<keyword evidence="2" id="KW-0418">Kinase</keyword>
<dbReference type="GO" id="GO:0004674">
    <property type="term" value="F:protein serine/threonine kinase activity"/>
    <property type="evidence" value="ECO:0007669"/>
    <property type="project" value="UniProtKB-EC"/>
</dbReference>
<evidence type="ECO:0000259" key="1">
    <source>
        <dbReference type="Pfam" id="PF13360"/>
    </source>
</evidence>
<protein>
    <submittedName>
        <fullName evidence="2">Serine/threonine-protein kinase AfsK</fullName>
        <ecNumber evidence="2">2.7.11.1</ecNumber>
    </submittedName>
</protein>
<proteinExistence type="predicted"/>
<dbReference type="InterPro" id="IPR018391">
    <property type="entry name" value="PQQ_b-propeller_rpt"/>
</dbReference>
<gene>
    <name evidence="2" type="ORF">EZS27_012426</name>
</gene>
<dbReference type="SUPFAM" id="SSF50998">
    <property type="entry name" value="Quinoprotein alcohol dehydrogenase-like"/>
    <property type="match status" value="1"/>
</dbReference>
<dbReference type="SMART" id="SM00564">
    <property type="entry name" value="PQQ"/>
    <property type="match status" value="5"/>
</dbReference>
<feature type="domain" description="Pyrrolo-quinoline quinone repeat" evidence="1">
    <location>
        <begin position="344"/>
        <end position="389"/>
    </location>
</feature>
<dbReference type="InterPro" id="IPR015943">
    <property type="entry name" value="WD40/YVTN_repeat-like_dom_sf"/>
</dbReference>
<sequence length="391" mass="43000">MPYRSLESKIRSLKFLRSLGILSVLITLFSCSSAPERPGGATSWSLFRGDPGLSGCTSIALPDKPALLWSYKSEARTSSSPLVYNQTAYWSDKRGRIYGIDSKGKLCFDYRFETAVEATPMIQDSVLYIGRIDGFMTALSLTTADTLWNFETFGQISASPNMGLFEGKQAVVFGSYDNYLYCLDKENGSELNRFESGYYINGAVALRQDYFISGGCDAWLRIINGTTGQPSDSLELGNYIPASPAIDGEYCYIADHSGNVYEIVIREGKIANSRKMLEATDDSGSLVSVPALSDKTLFVLSDNRYLYAIDRKTSAIRWKYLQKGASGESSPVVCDKKVLSCSKSGIVSILDADNGNLLWEYDTGEPITACPAVIDGRFYILTTKGTLFCFT</sequence>
<dbReference type="PANTHER" id="PTHR34512">
    <property type="entry name" value="CELL SURFACE PROTEIN"/>
    <property type="match status" value="1"/>
</dbReference>